<dbReference type="GO" id="GO:1990429">
    <property type="term" value="C:peroxisomal importomer complex"/>
    <property type="evidence" value="ECO:0007669"/>
    <property type="project" value="TreeGrafter"/>
</dbReference>
<evidence type="ECO:0000256" key="3">
    <source>
        <dbReference type="ARBA" id="ARBA00022448"/>
    </source>
</evidence>
<comment type="subcellular location">
    <subcellularLocation>
        <location evidence="12">Peroxisome membrane</location>
    </subcellularLocation>
</comment>
<dbReference type="SUPFAM" id="SSF50044">
    <property type="entry name" value="SH3-domain"/>
    <property type="match status" value="1"/>
</dbReference>
<comment type="similarity">
    <text evidence="1">Belongs to the peroxin-13 family.</text>
</comment>
<evidence type="ECO:0000256" key="12">
    <source>
        <dbReference type="ARBA" id="ARBA00046271"/>
    </source>
</evidence>
<evidence type="ECO:0000313" key="16">
    <source>
        <dbReference type="EMBL" id="SCV73762.1"/>
    </source>
</evidence>
<dbReference type="OrthoDB" id="10037838at2759"/>
<evidence type="ECO:0000259" key="15">
    <source>
        <dbReference type="PROSITE" id="PS50002"/>
    </source>
</evidence>
<evidence type="ECO:0000256" key="7">
    <source>
        <dbReference type="ARBA" id="ARBA00023010"/>
    </source>
</evidence>
<dbReference type="AlphaFoldDB" id="A0A238FJ03"/>
<dbReference type="PANTHER" id="PTHR19332">
    <property type="entry name" value="PEROXISOMAL MEMBRANE PROTEIN PEX13"/>
    <property type="match status" value="1"/>
</dbReference>
<dbReference type="PRINTS" id="PR00452">
    <property type="entry name" value="SH3DOMAIN"/>
</dbReference>
<keyword evidence="5" id="KW-0653">Protein transport</keyword>
<evidence type="ECO:0000256" key="10">
    <source>
        <dbReference type="ARBA" id="ARBA00029693"/>
    </source>
</evidence>
<dbReference type="EMBL" id="FMSP01000019">
    <property type="protein sequence ID" value="SCV73762.1"/>
    <property type="molecule type" value="Genomic_DNA"/>
</dbReference>
<dbReference type="STRING" id="269621.A0A238FJ03"/>
<dbReference type="Pfam" id="PF14604">
    <property type="entry name" value="SH3_9"/>
    <property type="match status" value="1"/>
</dbReference>
<dbReference type="Proteomes" id="UP000198372">
    <property type="component" value="Unassembled WGS sequence"/>
</dbReference>
<dbReference type="InterPro" id="IPR036028">
    <property type="entry name" value="SH3-like_dom_sf"/>
</dbReference>
<evidence type="ECO:0000256" key="11">
    <source>
        <dbReference type="ARBA" id="ARBA00034535"/>
    </source>
</evidence>
<dbReference type="SMART" id="SM00326">
    <property type="entry name" value="SH3"/>
    <property type="match status" value="1"/>
</dbReference>
<protein>
    <recommendedName>
        <fullName evidence="11">Peroxisomal membrane protein PEX13</fullName>
    </recommendedName>
    <alternativeName>
        <fullName evidence="10">Peroxin-13</fullName>
    </alternativeName>
</protein>
<evidence type="ECO:0000256" key="6">
    <source>
        <dbReference type="ARBA" id="ARBA00022989"/>
    </source>
</evidence>
<keyword evidence="3" id="KW-0813">Transport</keyword>
<evidence type="ECO:0000256" key="13">
    <source>
        <dbReference type="PROSITE-ProRule" id="PRU00192"/>
    </source>
</evidence>
<organism evidence="16 17">
    <name type="scientific">Microbotryum intermedium</name>
    <dbReference type="NCBI Taxonomy" id="269621"/>
    <lineage>
        <taxon>Eukaryota</taxon>
        <taxon>Fungi</taxon>
        <taxon>Dikarya</taxon>
        <taxon>Basidiomycota</taxon>
        <taxon>Pucciniomycotina</taxon>
        <taxon>Microbotryomycetes</taxon>
        <taxon>Microbotryales</taxon>
        <taxon>Microbotryaceae</taxon>
        <taxon>Microbotryum</taxon>
    </lineage>
</organism>
<dbReference type="GO" id="GO:0005778">
    <property type="term" value="C:peroxisomal membrane"/>
    <property type="evidence" value="ECO:0007669"/>
    <property type="project" value="UniProtKB-SubCell"/>
</dbReference>
<dbReference type="GO" id="GO:0016560">
    <property type="term" value="P:protein import into peroxisome matrix, docking"/>
    <property type="evidence" value="ECO:0007669"/>
    <property type="project" value="InterPro"/>
</dbReference>
<keyword evidence="9" id="KW-0576">Peroxisome</keyword>
<dbReference type="Pfam" id="PF04088">
    <property type="entry name" value="Peroxin-13_N"/>
    <property type="match status" value="1"/>
</dbReference>
<name>A0A238FJ03_9BASI</name>
<keyword evidence="7" id="KW-0811">Translocation</keyword>
<gene>
    <name evidence="16" type="ORF">BQ2448_6192</name>
</gene>
<evidence type="ECO:0000256" key="1">
    <source>
        <dbReference type="ARBA" id="ARBA00006033"/>
    </source>
</evidence>
<dbReference type="InterPro" id="IPR035463">
    <property type="entry name" value="Pex13"/>
</dbReference>
<sequence length="438" mass="45261">MASRPAPAKPWERAGLAPQAAASALPASSANAVTPSSRAAVGAFSSGAATTGMSSNMAEAPSLPDRPATMATGSTNDANAYGTALRYGAAAGYGTTAAPYGLSYSRLGSYGSSYGMGSYGSYGMGGMGGMGMGGYGMGMGYGMGGFGMGAPGMMGPDGASLTQRMESGTAATFQVIQSIVGAFGGFAQMLESTFMATHSSFFAMIGVAEQFGHIRNYLGQALSIFALIRWVRSLVDRLLGRAPRPDGLNAEAFRAFEATGGVNGTIAAGPSTPKLSKKPLVVFLLTVVGLPWLMARVVRMITARQEEEARLRALSPGTLPPLLDQFGRPLPDQPLASGGPLDPASLTFVRAMFPYNALNGEELSFRQNDIIAVLTPEAERATAGWWQGRLRDGTIGFFPSNYVTPLPLKGQNSVEVKARAIEAGAGRRDFDGGPAAGS</sequence>
<accession>A0A238FJ03</accession>
<dbReference type="PANTHER" id="PTHR19332:SF1">
    <property type="entry name" value="PEROXISOMAL MEMBRANE PROTEIN PEX13"/>
    <property type="match status" value="1"/>
</dbReference>
<evidence type="ECO:0000256" key="4">
    <source>
        <dbReference type="ARBA" id="ARBA00022692"/>
    </source>
</evidence>
<evidence type="ECO:0000256" key="9">
    <source>
        <dbReference type="ARBA" id="ARBA00023140"/>
    </source>
</evidence>
<dbReference type="Gene3D" id="2.30.30.40">
    <property type="entry name" value="SH3 Domains"/>
    <property type="match status" value="1"/>
</dbReference>
<evidence type="ECO:0000256" key="5">
    <source>
        <dbReference type="ARBA" id="ARBA00022927"/>
    </source>
</evidence>
<keyword evidence="2 13" id="KW-0728">SH3 domain</keyword>
<keyword evidence="6" id="KW-1133">Transmembrane helix</keyword>
<dbReference type="PROSITE" id="PS50002">
    <property type="entry name" value="SH3"/>
    <property type="match status" value="1"/>
</dbReference>
<proteinExistence type="inferred from homology"/>
<evidence type="ECO:0000256" key="2">
    <source>
        <dbReference type="ARBA" id="ARBA00022443"/>
    </source>
</evidence>
<keyword evidence="8" id="KW-0472">Membrane</keyword>
<keyword evidence="4" id="KW-0812">Transmembrane</keyword>
<feature type="domain" description="SH3" evidence="15">
    <location>
        <begin position="344"/>
        <end position="408"/>
    </location>
</feature>
<evidence type="ECO:0000256" key="14">
    <source>
        <dbReference type="SAM" id="MobiDB-lite"/>
    </source>
</evidence>
<dbReference type="InterPro" id="IPR001452">
    <property type="entry name" value="SH3_domain"/>
</dbReference>
<reference evidence="17" key="1">
    <citation type="submission" date="2016-09" db="EMBL/GenBank/DDBJ databases">
        <authorList>
            <person name="Jeantristanb JTB J.-T."/>
            <person name="Ricardo R."/>
        </authorList>
    </citation>
    <scope>NUCLEOTIDE SEQUENCE [LARGE SCALE GENOMIC DNA]</scope>
</reference>
<evidence type="ECO:0000256" key="8">
    <source>
        <dbReference type="ARBA" id="ARBA00023136"/>
    </source>
</evidence>
<evidence type="ECO:0000313" key="17">
    <source>
        <dbReference type="Proteomes" id="UP000198372"/>
    </source>
</evidence>
<dbReference type="InterPro" id="IPR007223">
    <property type="entry name" value="Peroxin-13_N"/>
</dbReference>
<feature type="region of interest" description="Disordered" evidence="14">
    <location>
        <begin position="55"/>
        <end position="75"/>
    </location>
</feature>
<keyword evidence="17" id="KW-1185">Reference proteome</keyword>